<sequence length="39" mass="4347">MGVVWPVKFTATSVTFVEIRRDDTVLTAGQMHSKAKILL</sequence>
<comment type="caution">
    <text evidence="1">The sequence shown here is derived from an EMBL/GenBank/DDBJ whole genome shotgun (WGS) entry which is preliminary data.</text>
</comment>
<evidence type="ECO:0000313" key="1">
    <source>
        <dbReference type="EMBL" id="OYR27311.1"/>
    </source>
</evidence>
<name>A0A256GL35_9HYPH</name>
<reference evidence="1 2" key="1">
    <citation type="submission" date="2017-07" db="EMBL/GenBank/DDBJ databases">
        <title>Phylogenetic study on the rhizospheric bacterium Ochrobactrum sp. A44.</title>
        <authorList>
            <person name="Krzyzanowska D.M."/>
            <person name="Ossowicki A."/>
            <person name="Rajewska M."/>
            <person name="Maciag T."/>
            <person name="Kaczynski Z."/>
            <person name="Czerwicka M."/>
            <person name="Jafra S."/>
        </authorList>
    </citation>
    <scope>NUCLEOTIDE SEQUENCE [LARGE SCALE GENOMIC DNA]</scope>
    <source>
        <strain evidence="1 2">CCUG 30717</strain>
    </source>
</reference>
<evidence type="ECO:0000313" key="2">
    <source>
        <dbReference type="Proteomes" id="UP000216188"/>
    </source>
</evidence>
<keyword evidence="2" id="KW-1185">Reference proteome</keyword>
<protein>
    <submittedName>
        <fullName evidence="1">Uncharacterized protein</fullName>
    </submittedName>
</protein>
<dbReference type="EMBL" id="NNRM01000017">
    <property type="protein sequence ID" value="OYR27311.1"/>
    <property type="molecule type" value="Genomic_DNA"/>
</dbReference>
<proteinExistence type="predicted"/>
<dbReference type="Proteomes" id="UP000216188">
    <property type="component" value="Unassembled WGS sequence"/>
</dbReference>
<organism evidence="1 2">
    <name type="scientific">Brucella pseudogrignonensis</name>
    <dbReference type="NCBI Taxonomy" id="419475"/>
    <lineage>
        <taxon>Bacteria</taxon>
        <taxon>Pseudomonadati</taxon>
        <taxon>Pseudomonadota</taxon>
        <taxon>Alphaproteobacteria</taxon>
        <taxon>Hyphomicrobiales</taxon>
        <taxon>Brucellaceae</taxon>
        <taxon>Brucella/Ochrobactrum group</taxon>
        <taxon>Brucella</taxon>
    </lineage>
</organism>
<gene>
    <name evidence="1" type="ORF">CEV34_1527</name>
</gene>
<accession>A0A256GL35</accession>
<dbReference type="AlphaFoldDB" id="A0A256GL35"/>
<dbReference type="STRING" id="419475.A8A54_17945"/>